<dbReference type="AlphaFoldDB" id="A0A6M3J0P6"/>
<organism evidence="1">
    <name type="scientific">viral metagenome</name>
    <dbReference type="NCBI Taxonomy" id="1070528"/>
    <lineage>
        <taxon>unclassified sequences</taxon>
        <taxon>metagenomes</taxon>
        <taxon>organismal metagenomes</taxon>
    </lineage>
</organism>
<evidence type="ECO:0000313" key="2">
    <source>
        <dbReference type="EMBL" id="QJA79810.1"/>
    </source>
</evidence>
<name>A0A6M3J0P6_9ZZZZ</name>
<dbReference type="EMBL" id="MT141478">
    <property type="protein sequence ID" value="QJA62711.1"/>
    <property type="molecule type" value="Genomic_DNA"/>
</dbReference>
<reference evidence="1" key="1">
    <citation type="submission" date="2020-03" db="EMBL/GenBank/DDBJ databases">
        <title>The deep terrestrial virosphere.</title>
        <authorList>
            <person name="Holmfeldt K."/>
            <person name="Nilsson E."/>
            <person name="Simone D."/>
            <person name="Lopez-Fernandez M."/>
            <person name="Wu X."/>
            <person name="de Brujin I."/>
            <person name="Lundin D."/>
            <person name="Andersson A."/>
            <person name="Bertilsson S."/>
            <person name="Dopson M."/>
        </authorList>
    </citation>
    <scope>NUCLEOTIDE SEQUENCE</scope>
    <source>
        <strain evidence="2">MM415A00827</strain>
        <strain evidence="1">MM415B00742</strain>
    </source>
</reference>
<evidence type="ECO:0000313" key="1">
    <source>
        <dbReference type="EMBL" id="QJA62711.1"/>
    </source>
</evidence>
<gene>
    <name evidence="2" type="ORF">MM415A00827_0003</name>
    <name evidence="1" type="ORF">MM415B00742_0051</name>
</gene>
<proteinExistence type="predicted"/>
<accession>A0A6M3J0P6</accession>
<dbReference type="EMBL" id="MT142396">
    <property type="protein sequence ID" value="QJA79810.1"/>
    <property type="molecule type" value="Genomic_DNA"/>
</dbReference>
<protein>
    <submittedName>
        <fullName evidence="1">Uncharacterized protein</fullName>
    </submittedName>
</protein>
<sequence length="61" mass="6999">MKKAYLARLLKAAEKELRFSISEEDRYMGSVFVNSSGQRKHEARVSAAYTNYRRLGGTKDI</sequence>